<dbReference type="Proteomes" id="UP000184287">
    <property type="component" value="Unassembled WGS sequence"/>
</dbReference>
<protein>
    <submittedName>
        <fullName evidence="6">Transcriptional regulator, AraC family</fullName>
    </submittedName>
</protein>
<evidence type="ECO:0000256" key="3">
    <source>
        <dbReference type="ARBA" id="ARBA00023163"/>
    </source>
</evidence>
<reference evidence="7" key="1">
    <citation type="submission" date="2016-11" db="EMBL/GenBank/DDBJ databases">
        <authorList>
            <person name="Varghese N."/>
            <person name="Submissions S."/>
        </authorList>
    </citation>
    <scope>NUCLEOTIDE SEQUENCE [LARGE SCALE GENOMIC DNA]</scope>
    <source>
        <strain evidence="7">DSM 16990</strain>
    </source>
</reference>
<evidence type="ECO:0000313" key="7">
    <source>
        <dbReference type="Proteomes" id="UP000184287"/>
    </source>
</evidence>
<feature type="transmembrane region" description="Helical" evidence="4">
    <location>
        <begin position="133"/>
        <end position="154"/>
    </location>
</feature>
<dbReference type="SUPFAM" id="SSF46689">
    <property type="entry name" value="Homeodomain-like"/>
    <property type="match status" value="1"/>
</dbReference>
<dbReference type="GO" id="GO:0003700">
    <property type="term" value="F:DNA-binding transcription factor activity"/>
    <property type="evidence" value="ECO:0007669"/>
    <property type="project" value="InterPro"/>
</dbReference>
<dbReference type="RefSeq" id="WP_073233626.1">
    <property type="nucleotide sequence ID" value="NZ_FQUQ01000004.1"/>
</dbReference>
<dbReference type="Gene3D" id="1.10.10.60">
    <property type="entry name" value="Homeodomain-like"/>
    <property type="match status" value="1"/>
</dbReference>
<dbReference type="Pfam" id="PF12833">
    <property type="entry name" value="HTH_18"/>
    <property type="match status" value="1"/>
</dbReference>
<dbReference type="PROSITE" id="PS00041">
    <property type="entry name" value="HTH_ARAC_FAMILY_1"/>
    <property type="match status" value="1"/>
</dbReference>
<feature type="transmembrane region" description="Helical" evidence="4">
    <location>
        <begin position="34"/>
        <end position="51"/>
    </location>
</feature>
<dbReference type="InterPro" id="IPR018060">
    <property type="entry name" value="HTH_AraC"/>
</dbReference>
<name>A0A1M5HUC4_9SPHI</name>
<dbReference type="AlphaFoldDB" id="A0A1M5HUC4"/>
<keyword evidence="2" id="KW-0238">DNA-binding</keyword>
<proteinExistence type="predicted"/>
<evidence type="ECO:0000256" key="1">
    <source>
        <dbReference type="ARBA" id="ARBA00023015"/>
    </source>
</evidence>
<dbReference type="GO" id="GO:0043565">
    <property type="term" value="F:sequence-specific DNA binding"/>
    <property type="evidence" value="ECO:0007669"/>
    <property type="project" value="InterPro"/>
</dbReference>
<dbReference type="SMART" id="SM00342">
    <property type="entry name" value="HTH_ARAC"/>
    <property type="match status" value="1"/>
</dbReference>
<keyword evidence="4" id="KW-1133">Transmembrane helix</keyword>
<keyword evidence="4" id="KW-0812">Transmembrane</keyword>
<feature type="transmembrane region" description="Helical" evidence="4">
    <location>
        <begin position="6"/>
        <end position="22"/>
    </location>
</feature>
<dbReference type="PROSITE" id="PS01124">
    <property type="entry name" value="HTH_ARAC_FAMILY_2"/>
    <property type="match status" value="1"/>
</dbReference>
<dbReference type="OrthoDB" id="6283866at2"/>
<feature type="transmembrane region" description="Helical" evidence="4">
    <location>
        <begin position="98"/>
        <end position="121"/>
    </location>
</feature>
<evidence type="ECO:0000256" key="2">
    <source>
        <dbReference type="ARBA" id="ARBA00023125"/>
    </source>
</evidence>
<feature type="transmembrane region" description="Helical" evidence="4">
    <location>
        <begin position="175"/>
        <end position="192"/>
    </location>
</feature>
<evidence type="ECO:0000259" key="5">
    <source>
        <dbReference type="PROSITE" id="PS01124"/>
    </source>
</evidence>
<organism evidence="6 7">
    <name type="scientific">Pedobacter caeni</name>
    <dbReference type="NCBI Taxonomy" id="288992"/>
    <lineage>
        <taxon>Bacteria</taxon>
        <taxon>Pseudomonadati</taxon>
        <taxon>Bacteroidota</taxon>
        <taxon>Sphingobacteriia</taxon>
        <taxon>Sphingobacteriales</taxon>
        <taxon>Sphingobacteriaceae</taxon>
        <taxon>Pedobacter</taxon>
    </lineage>
</organism>
<dbReference type="STRING" id="288992.SAMN04488522_104815"/>
<feature type="domain" description="HTH araC/xylS-type" evidence="5">
    <location>
        <begin position="268"/>
        <end position="369"/>
    </location>
</feature>
<feature type="transmembrane region" description="Helical" evidence="4">
    <location>
        <begin position="63"/>
        <end position="86"/>
    </location>
</feature>
<feature type="transmembrane region" description="Helical" evidence="4">
    <location>
        <begin position="198"/>
        <end position="221"/>
    </location>
</feature>
<dbReference type="InterPro" id="IPR018062">
    <property type="entry name" value="HTH_AraC-typ_CS"/>
</dbReference>
<dbReference type="InterPro" id="IPR009057">
    <property type="entry name" value="Homeodomain-like_sf"/>
</dbReference>
<dbReference type="PANTHER" id="PTHR43280">
    <property type="entry name" value="ARAC-FAMILY TRANSCRIPTIONAL REGULATOR"/>
    <property type="match status" value="1"/>
</dbReference>
<keyword evidence="7" id="KW-1185">Reference proteome</keyword>
<keyword evidence="3" id="KW-0804">Transcription</keyword>
<sequence>MNAFFMCFSAGASFLLSFLLFFHPLRENLTANKWLALFVSIMGSAFLGIYLNHTEIGESHPGFIQWINGLQFILPPSLFLSTQFFINPVKVLSKKDWIHFVPFLIFLFLQVVFAGDHAIFMKAKLFEIGNTSFLFRDILPFQLLLYLCLSYLLLLRHKKNLRKITASIQEIDLNWLSNFLLILTVILIFWINDTLFGIPFLIGVMPIIYTASIFFLAYFSIRQRTVFAFNKKDLKDISTFLESPAKDQLQKTERLNDQQFALLSAKLNELMTKERLFLDNNLSLPMLADQLEISIHDTSYLINRLTEGNFYHFINRLRVEEARQLLSSNRVEELNMLGIAFASGFNSKTTFNTAFKKYAGISPSAYVKQQRTT</sequence>
<accession>A0A1M5HUC4</accession>
<keyword evidence="4" id="KW-0472">Membrane</keyword>
<keyword evidence="1" id="KW-0805">Transcription regulation</keyword>
<gene>
    <name evidence="6" type="ORF">SAMN04488522_104815</name>
</gene>
<evidence type="ECO:0000313" key="6">
    <source>
        <dbReference type="EMBL" id="SHG19503.1"/>
    </source>
</evidence>
<evidence type="ECO:0000256" key="4">
    <source>
        <dbReference type="SAM" id="Phobius"/>
    </source>
</evidence>
<dbReference type="PANTHER" id="PTHR43280:SF29">
    <property type="entry name" value="ARAC-FAMILY TRANSCRIPTIONAL REGULATOR"/>
    <property type="match status" value="1"/>
</dbReference>
<dbReference type="EMBL" id="FQUQ01000004">
    <property type="protein sequence ID" value="SHG19503.1"/>
    <property type="molecule type" value="Genomic_DNA"/>
</dbReference>